<dbReference type="RefSeq" id="WP_153459551.1">
    <property type="nucleotide sequence ID" value="NZ_WBOF01000001.1"/>
</dbReference>
<gene>
    <name evidence="2" type="ORF">F7Q99_00420</name>
</gene>
<keyword evidence="3" id="KW-1185">Reference proteome</keyword>
<evidence type="ECO:0000256" key="1">
    <source>
        <dbReference type="SAM" id="MobiDB-lite"/>
    </source>
</evidence>
<evidence type="ECO:0000313" key="3">
    <source>
        <dbReference type="Proteomes" id="UP000450000"/>
    </source>
</evidence>
<sequence length="77" mass="8571">MTDEALTQYRSYAWEDEHGIRYVAAYPGDEEADEEYKAQLRAMGARVAADLVAEQEAEHEPKSARPSLRLIRGGGSS</sequence>
<organism evidence="2 3">
    <name type="scientific">Streptomyces kaniharaensis</name>
    <dbReference type="NCBI Taxonomy" id="212423"/>
    <lineage>
        <taxon>Bacteria</taxon>
        <taxon>Bacillati</taxon>
        <taxon>Actinomycetota</taxon>
        <taxon>Actinomycetes</taxon>
        <taxon>Kitasatosporales</taxon>
        <taxon>Streptomycetaceae</taxon>
        <taxon>Streptomyces</taxon>
    </lineage>
</organism>
<proteinExistence type="predicted"/>
<name>A0A6N7KKP5_9ACTN</name>
<comment type="caution">
    <text evidence="2">The sequence shown here is derived from an EMBL/GenBank/DDBJ whole genome shotgun (WGS) entry which is preliminary data.</text>
</comment>
<accession>A0A6N7KKP5</accession>
<feature type="region of interest" description="Disordered" evidence="1">
    <location>
        <begin position="53"/>
        <end position="77"/>
    </location>
</feature>
<evidence type="ECO:0000313" key="2">
    <source>
        <dbReference type="EMBL" id="MQS10784.1"/>
    </source>
</evidence>
<dbReference type="OrthoDB" id="4253456at2"/>
<dbReference type="EMBL" id="WBOF01000001">
    <property type="protein sequence ID" value="MQS10784.1"/>
    <property type="molecule type" value="Genomic_DNA"/>
</dbReference>
<dbReference type="AlphaFoldDB" id="A0A6N7KKP5"/>
<dbReference type="Proteomes" id="UP000450000">
    <property type="component" value="Unassembled WGS sequence"/>
</dbReference>
<reference evidence="2 3" key="1">
    <citation type="submission" date="2019-09" db="EMBL/GenBank/DDBJ databases">
        <title>Genome Sequences of Streptomyces kaniharaensis ATCC 21070.</title>
        <authorList>
            <person name="Zhu W."/>
            <person name="De Crecy-Lagard V."/>
            <person name="Richards N.G."/>
        </authorList>
    </citation>
    <scope>NUCLEOTIDE SEQUENCE [LARGE SCALE GENOMIC DNA]</scope>
    <source>
        <strain evidence="2 3">SF-557</strain>
    </source>
</reference>
<protein>
    <submittedName>
        <fullName evidence="2">Uncharacterized protein</fullName>
    </submittedName>
</protein>